<protein>
    <submittedName>
        <fullName evidence="3">DUF4296 domain-containing protein</fullName>
    </submittedName>
</protein>
<keyword evidence="1" id="KW-0732">Signal</keyword>
<comment type="caution">
    <text evidence="3">The sequence shown here is derived from an EMBL/GenBank/DDBJ whole genome shotgun (WGS) entry which is preliminary data.</text>
</comment>
<dbReference type="PROSITE" id="PS51257">
    <property type="entry name" value="PROKAR_LIPOPROTEIN"/>
    <property type="match status" value="1"/>
</dbReference>
<dbReference type="AlphaFoldDB" id="A0A4Z0MJL6"/>
<dbReference type="EMBL" id="SRKZ01000004">
    <property type="protein sequence ID" value="TGD79744.1"/>
    <property type="molecule type" value="Genomic_DNA"/>
</dbReference>
<keyword evidence="4" id="KW-1185">Reference proteome</keyword>
<organism evidence="3 4">
    <name type="scientific">Hymenobacter wooponensis</name>
    <dbReference type="NCBI Taxonomy" id="1525360"/>
    <lineage>
        <taxon>Bacteria</taxon>
        <taxon>Pseudomonadati</taxon>
        <taxon>Bacteroidota</taxon>
        <taxon>Cytophagia</taxon>
        <taxon>Cytophagales</taxon>
        <taxon>Hymenobacteraceae</taxon>
        <taxon>Hymenobacter</taxon>
    </lineage>
</organism>
<proteinExistence type="predicted"/>
<evidence type="ECO:0000313" key="4">
    <source>
        <dbReference type="Proteomes" id="UP000298284"/>
    </source>
</evidence>
<feature type="domain" description="DUF4296" evidence="2">
    <location>
        <begin position="28"/>
        <end position="113"/>
    </location>
</feature>
<dbReference type="InterPro" id="IPR025381">
    <property type="entry name" value="DUF4296"/>
</dbReference>
<gene>
    <name evidence="3" type="ORF">EU557_16150</name>
</gene>
<evidence type="ECO:0000256" key="1">
    <source>
        <dbReference type="SAM" id="SignalP"/>
    </source>
</evidence>
<feature type="chain" id="PRO_5021342324" evidence="1">
    <location>
        <begin position="19"/>
        <end position="122"/>
    </location>
</feature>
<accession>A0A4Z0MJL6</accession>
<dbReference type="Pfam" id="PF14129">
    <property type="entry name" value="DUF4296"/>
    <property type="match status" value="1"/>
</dbReference>
<name>A0A4Z0MJL6_9BACT</name>
<evidence type="ECO:0000313" key="3">
    <source>
        <dbReference type="EMBL" id="TGD79744.1"/>
    </source>
</evidence>
<reference evidence="3 4" key="1">
    <citation type="submission" date="2019-04" db="EMBL/GenBank/DDBJ databases">
        <authorList>
            <person name="Feng G."/>
            <person name="Zhang J."/>
            <person name="Zhu H."/>
        </authorList>
    </citation>
    <scope>NUCLEOTIDE SEQUENCE [LARGE SCALE GENOMIC DNA]</scope>
    <source>
        <strain evidence="3 4">JCM 19491</strain>
    </source>
</reference>
<dbReference type="RefSeq" id="WP_135531489.1">
    <property type="nucleotide sequence ID" value="NZ_SRKZ01000004.1"/>
</dbReference>
<dbReference type="Proteomes" id="UP000298284">
    <property type="component" value="Unassembled WGS sequence"/>
</dbReference>
<dbReference type="OrthoDB" id="981921at2"/>
<evidence type="ECO:0000259" key="2">
    <source>
        <dbReference type="Pfam" id="PF14129"/>
    </source>
</evidence>
<feature type="signal peptide" evidence="1">
    <location>
        <begin position="1"/>
        <end position="18"/>
    </location>
</feature>
<sequence>MKNTFLCLLLVLCSFLTACQKPEDVAPPSKLLPQEKMVSLLVNIHILEAQVDASALPSDSARALFLQQKKDLFKRFDVTDSTFQQSYRYYAVHDKDLDDIYKTVIDSLGKREEKFGVKPELP</sequence>